<accession>A0A6P2XLW0</accession>
<reference evidence="1 2" key="1">
    <citation type="submission" date="2019-09" db="EMBL/GenBank/DDBJ databases">
        <authorList>
            <person name="Depoorter E."/>
        </authorList>
    </citation>
    <scope>NUCLEOTIDE SEQUENCE [LARGE SCALE GENOMIC DNA]</scope>
    <source>
        <strain evidence="1">R-71171</strain>
    </source>
</reference>
<organism evidence="1 2">
    <name type="scientific">Burkholderia contaminans</name>
    <dbReference type="NCBI Taxonomy" id="488447"/>
    <lineage>
        <taxon>Bacteria</taxon>
        <taxon>Pseudomonadati</taxon>
        <taxon>Pseudomonadota</taxon>
        <taxon>Betaproteobacteria</taxon>
        <taxon>Burkholderiales</taxon>
        <taxon>Burkholderiaceae</taxon>
        <taxon>Burkholderia</taxon>
        <taxon>Burkholderia cepacia complex</taxon>
    </lineage>
</organism>
<protein>
    <submittedName>
        <fullName evidence="1">Uncharacterized protein</fullName>
    </submittedName>
</protein>
<dbReference type="Proteomes" id="UP000494182">
    <property type="component" value="Unassembled WGS sequence"/>
</dbReference>
<dbReference type="EMBL" id="CABVQT010000005">
    <property type="protein sequence ID" value="VWD10871.1"/>
    <property type="molecule type" value="Genomic_DNA"/>
</dbReference>
<sequence length="226" mass="25300">MRWALASTLTVEIHSAASGFRLRISTSAMAYCVDRRLAFNVRMLRVVSGFVGWKGVQKHACRAIADSRSWWKYVGSRVGLSAGQARRNTHAAQSRAGAHRGNTLDRERAYWPDRRAGTRMLHNRERALNKEILWVASGFISRTGALVHECRAIAGSHSSWKCFGSRAGLSAGRARWNPNGAQSRARAHQGNALSRERAYRPNRHAGTLMLRNRRFTLSAEVHTGHE</sequence>
<proteinExistence type="predicted"/>
<gene>
    <name evidence="1" type="ORF">BCO71171_02493</name>
</gene>
<evidence type="ECO:0000313" key="1">
    <source>
        <dbReference type="EMBL" id="VWD10871.1"/>
    </source>
</evidence>
<evidence type="ECO:0000313" key="2">
    <source>
        <dbReference type="Proteomes" id="UP000494182"/>
    </source>
</evidence>
<name>A0A6P2XLW0_9BURK</name>
<dbReference type="AlphaFoldDB" id="A0A6P2XLW0"/>